<protein>
    <submittedName>
        <fullName evidence="2">Uncharacterized protein</fullName>
    </submittedName>
</protein>
<proteinExistence type="predicted"/>
<evidence type="ECO:0000313" key="2">
    <source>
        <dbReference type="EMBL" id="CAH2276099.1"/>
    </source>
</evidence>
<keyword evidence="3" id="KW-1185">Reference proteome</keyword>
<gene>
    <name evidence="2" type="ORF">PECUL_23A055708</name>
</gene>
<feature type="region of interest" description="Disordered" evidence="1">
    <location>
        <begin position="1"/>
        <end position="47"/>
    </location>
</feature>
<feature type="compositionally biased region" description="Basic and acidic residues" evidence="1">
    <location>
        <begin position="27"/>
        <end position="43"/>
    </location>
</feature>
<dbReference type="Proteomes" id="UP001295444">
    <property type="component" value="Chromosome 03"/>
</dbReference>
<accession>A0AAD1RQB8</accession>
<sequence length="184" mass="21080">LSQNFEVTHTKRLRPSRHHRITAASDHLPHEPQRGTKTEDHHSAQSSWMADGDIRHHTTGRIPAQKLLGVCFTLTWQGIWKWTVLSVQHTRHVQGKQIRLDKPLFSKIDLSQNFEVTHTKRLRPSRHHQITAASDRLPHEPQRGTQTEDHHLAQSSRRADGDIRHHTTGRIPVTGLQAQRSGIG</sequence>
<feature type="compositionally biased region" description="Basic and acidic residues" evidence="1">
    <location>
        <begin position="136"/>
        <end position="165"/>
    </location>
</feature>
<dbReference type="EMBL" id="OW240914">
    <property type="protein sequence ID" value="CAH2276099.1"/>
    <property type="molecule type" value="Genomic_DNA"/>
</dbReference>
<evidence type="ECO:0000313" key="3">
    <source>
        <dbReference type="Proteomes" id="UP001295444"/>
    </source>
</evidence>
<feature type="non-terminal residue" evidence="2">
    <location>
        <position position="1"/>
    </location>
</feature>
<dbReference type="AlphaFoldDB" id="A0AAD1RQB8"/>
<reference evidence="2" key="1">
    <citation type="submission" date="2022-03" db="EMBL/GenBank/DDBJ databases">
        <authorList>
            <person name="Alioto T."/>
            <person name="Alioto T."/>
            <person name="Gomez Garrido J."/>
        </authorList>
    </citation>
    <scope>NUCLEOTIDE SEQUENCE</scope>
</reference>
<name>A0AAD1RQB8_PELCU</name>
<feature type="region of interest" description="Disordered" evidence="1">
    <location>
        <begin position="122"/>
        <end position="184"/>
    </location>
</feature>
<organism evidence="2 3">
    <name type="scientific">Pelobates cultripes</name>
    <name type="common">Western spadefoot toad</name>
    <dbReference type="NCBI Taxonomy" id="61616"/>
    <lineage>
        <taxon>Eukaryota</taxon>
        <taxon>Metazoa</taxon>
        <taxon>Chordata</taxon>
        <taxon>Craniata</taxon>
        <taxon>Vertebrata</taxon>
        <taxon>Euteleostomi</taxon>
        <taxon>Amphibia</taxon>
        <taxon>Batrachia</taxon>
        <taxon>Anura</taxon>
        <taxon>Pelobatoidea</taxon>
        <taxon>Pelobatidae</taxon>
        <taxon>Pelobates</taxon>
    </lineage>
</organism>
<evidence type="ECO:0000256" key="1">
    <source>
        <dbReference type="SAM" id="MobiDB-lite"/>
    </source>
</evidence>
<feature type="compositionally biased region" description="Basic residues" evidence="1">
    <location>
        <begin position="10"/>
        <end position="21"/>
    </location>
</feature>